<evidence type="ECO:0000313" key="2">
    <source>
        <dbReference type="Proteomes" id="UP001623660"/>
    </source>
</evidence>
<protein>
    <recommendedName>
        <fullName evidence="3">RNA polymerase sigma factor 70 region 4 type 2 domain-containing protein</fullName>
    </recommendedName>
</protein>
<evidence type="ECO:0008006" key="3">
    <source>
        <dbReference type="Google" id="ProtNLM"/>
    </source>
</evidence>
<accession>A0ABW8SQM9</accession>
<dbReference type="InterPro" id="IPR036388">
    <property type="entry name" value="WH-like_DNA-bd_sf"/>
</dbReference>
<dbReference type="Proteomes" id="UP001623660">
    <property type="component" value="Unassembled WGS sequence"/>
</dbReference>
<evidence type="ECO:0000313" key="1">
    <source>
        <dbReference type="EMBL" id="MFL0198342.1"/>
    </source>
</evidence>
<name>A0ABW8SQM9_9CLOT</name>
<gene>
    <name evidence="1" type="ORF">ACJDU8_22660</name>
</gene>
<keyword evidence="2" id="KW-1185">Reference proteome</keyword>
<proteinExistence type="predicted"/>
<dbReference type="Gene3D" id="1.10.10.10">
    <property type="entry name" value="Winged helix-like DNA-binding domain superfamily/Winged helix DNA-binding domain"/>
    <property type="match status" value="1"/>
</dbReference>
<sequence length="97" mass="11359">MQVLESSCIEPSITNKIEYDNYFKKCAKASRLKREISSVNVAFNLLTKDERNILYLAYWKQVPIPQIRTMYHIGNTTIHRWINRAINKINNVMGDLA</sequence>
<organism evidence="1 2">
    <name type="scientific">Candidatus Clostridium eludens</name>
    <dbReference type="NCBI Taxonomy" id="3381663"/>
    <lineage>
        <taxon>Bacteria</taxon>
        <taxon>Bacillati</taxon>
        <taxon>Bacillota</taxon>
        <taxon>Clostridia</taxon>
        <taxon>Eubacteriales</taxon>
        <taxon>Clostridiaceae</taxon>
        <taxon>Clostridium</taxon>
    </lineage>
</organism>
<dbReference type="SUPFAM" id="SSF88659">
    <property type="entry name" value="Sigma3 and sigma4 domains of RNA polymerase sigma factors"/>
    <property type="match status" value="1"/>
</dbReference>
<dbReference type="RefSeq" id="WP_406794452.1">
    <property type="nucleotide sequence ID" value="NZ_JBJHZX010000056.1"/>
</dbReference>
<dbReference type="EMBL" id="JBJHZX010000056">
    <property type="protein sequence ID" value="MFL0198342.1"/>
    <property type="molecule type" value="Genomic_DNA"/>
</dbReference>
<dbReference type="InterPro" id="IPR013324">
    <property type="entry name" value="RNA_pol_sigma_r3/r4-like"/>
</dbReference>
<reference evidence="1 2" key="1">
    <citation type="submission" date="2024-11" db="EMBL/GenBank/DDBJ databases">
        <authorList>
            <person name="Heng Y.C."/>
            <person name="Lim A.C.H."/>
            <person name="Lee J.K.Y."/>
            <person name="Kittelmann S."/>
        </authorList>
    </citation>
    <scope>NUCLEOTIDE SEQUENCE [LARGE SCALE GENOMIC DNA]</scope>
    <source>
        <strain evidence="1 2">WILCCON 0269</strain>
    </source>
</reference>
<comment type="caution">
    <text evidence="1">The sequence shown here is derived from an EMBL/GenBank/DDBJ whole genome shotgun (WGS) entry which is preliminary data.</text>
</comment>